<evidence type="ECO:0000313" key="1">
    <source>
        <dbReference type="EMBL" id="QHT78374.1"/>
    </source>
</evidence>
<accession>A0A6C0HD47</accession>
<name>A0A6C0HD47_9ZZZZ</name>
<dbReference type="AlphaFoldDB" id="A0A6C0HD47"/>
<sequence>MEKEKDYFNLMENPFLLDIEDKPEYTNEELEHIQTLLQNKYIDYIVEEGYNEDFKWPFHHVRDRCTKGLCYNQKLIDKPNNILPTKVLYKVGNGGNGKNCLVCYSHLNTNRCNFSKTILQSLEEVGFNGYFYLFNGGFPNPTGTEMKYAGVPYSFKVFAILEAHNQGFEKVIWIDAACYAVNNPQRLFDMLDKNNVIFRWFYPNQFETEPGKISYDREVLPQTLELLIKLTGRDVRNDFCVNSIVFGLNLTLDIIRDFIAEYYEMVKLGLPFLSTYPEETVFATIFNKPKYKHVFNYNDDEINRLYINEHYLDKTQAKFEGFFFLQRRYIDCN</sequence>
<reference evidence="1" key="1">
    <citation type="journal article" date="2020" name="Nature">
        <title>Giant virus diversity and host interactions through global metagenomics.</title>
        <authorList>
            <person name="Schulz F."/>
            <person name="Roux S."/>
            <person name="Paez-Espino D."/>
            <person name="Jungbluth S."/>
            <person name="Walsh D.A."/>
            <person name="Denef V.J."/>
            <person name="McMahon K.D."/>
            <person name="Konstantinidis K.T."/>
            <person name="Eloe-Fadrosh E.A."/>
            <person name="Kyrpides N.C."/>
            <person name="Woyke T."/>
        </authorList>
    </citation>
    <scope>NUCLEOTIDE SEQUENCE</scope>
    <source>
        <strain evidence="1">GVMAG-M-3300023179-91</strain>
    </source>
</reference>
<dbReference type="EMBL" id="MN739931">
    <property type="protein sequence ID" value="QHT78374.1"/>
    <property type="molecule type" value="Genomic_DNA"/>
</dbReference>
<organism evidence="1">
    <name type="scientific">viral metagenome</name>
    <dbReference type="NCBI Taxonomy" id="1070528"/>
    <lineage>
        <taxon>unclassified sequences</taxon>
        <taxon>metagenomes</taxon>
        <taxon>organismal metagenomes</taxon>
    </lineage>
</organism>
<protein>
    <submittedName>
        <fullName evidence="1">Uncharacterized protein</fullName>
    </submittedName>
</protein>
<proteinExistence type="predicted"/>